<gene>
    <name evidence="1" type="ORF">QYB95_11105</name>
</gene>
<name>A0ABT8GRQ8_9BACL</name>
<dbReference type="Pfam" id="PF10127">
    <property type="entry name" value="RlaP"/>
    <property type="match status" value="1"/>
</dbReference>
<protein>
    <submittedName>
        <fullName evidence="1">Nucleotidyltransferase domain-containing protein</fullName>
    </submittedName>
</protein>
<dbReference type="PANTHER" id="PTHR34817:SF2">
    <property type="entry name" value="NUCLEOTIDYLTRANSFERASE"/>
    <property type="match status" value="1"/>
</dbReference>
<dbReference type="InterPro" id="IPR018775">
    <property type="entry name" value="RlaP"/>
</dbReference>
<comment type="caution">
    <text evidence="1">The sequence shown here is derived from an EMBL/GenBank/DDBJ whole genome shotgun (WGS) entry which is preliminary data.</text>
</comment>
<dbReference type="EMBL" id="JAUHTQ010000007">
    <property type="protein sequence ID" value="MDN4494088.1"/>
    <property type="molecule type" value="Genomic_DNA"/>
</dbReference>
<dbReference type="PANTHER" id="PTHR34817">
    <property type="entry name" value="NUCLEOTIDYLTRANSFERASE"/>
    <property type="match status" value="1"/>
</dbReference>
<sequence>MEEIIVEKLKEIEKQNHVKILFAVESGSRAWGFESAGSDYDVRFIYIHSPEWYLSIDPQGLGSKKDVMEYPFGGNLDINGWEITKALRLFRKSNPTILEWLRSKPIYFQNPLFAKRLHALEIDNFNPVPTIHHYFNLAMGNYKNYFQGKEVKIKIFLYVLKSILACVWVERNGSFPPVHIQDLLLVLDDEQIKREMEQLIKQKRSGENMVCIHDYQNAHDFINAKFLSIRQSLFIQKAELHNSTSQLDQLFRDTLSVVWCLKQG</sequence>
<dbReference type="RefSeq" id="WP_301138396.1">
    <property type="nucleotide sequence ID" value="NZ_JAUHTQ010000007.1"/>
</dbReference>
<dbReference type="Proteomes" id="UP001172743">
    <property type="component" value="Unassembled WGS sequence"/>
</dbReference>
<evidence type="ECO:0000313" key="2">
    <source>
        <dbReference type="Proteomes" id="UP001172743"/>
    </source>
</evidence>
<evidence type="ECO:0000313" key="1">
    <source>
        <dbReference type="EMBL" id="MDN4494088.1"/>
    </source>
</evidence>
<organism evidence="1 2">
    <name type="scientific">Ureibacillus aquaedulcis</name>
    <dbReference type="NCBI Taxonomy" id="3058421"/>
    <lineage>
        <taxon>Bacteria</taxon>
        <taxon>Bacillati</taxon>
        <taxon>Bacillota</taxon>
        <taxon>Bacilli</taxon>
        <taxon>Bacillales</taxon>
        <taxon>Caryophanaceae</taxon>
        <taxon>Ureibacillus</taxon>
    </lineage>
</organism>
<keyword evidence="2" id="KW-1185">Reference proteome</keyword>
<accession>A0ABT8GRQ8</accession>
<proteinExistence type="predicted"/>
<reference evidence="1" key="1">
    <citation type="submission" date="2023-07" db="EMBL/GenBank/DDBJ databases">
        <title>Ureibacillus sp. isolated from freshwater well.</title>
        <authorList>
            <person name="Kirdat K."/>
            <person name="Bhatt A."/>
            <person name="Teware R."/>
            <person name="Bhavsar Y."/>
            <person name="Yadav A."/>
        </authorList>
    </citation>
    <scope>NUCLEOTIDE SEQUENCE</scope>
    <source>
        <strain evidence="1">BA0131</strain>
    </source>
</reference>